<dbReference type="PANTHER" id="PTHR31377:SF0">
    <property type="entry name" value="AGMATINE DEIMINASE-RELATED"/>
    <property type="match status" value="1"/>
</dbReference>
<dbReference type="Gene3D" id="3.75.10.10">
    <property type="entry name" value="L-arginine/glycine Amidinotransferase, Chain A"/>
    <property type="match status" value="1"/>
</dbReference>
<evidence type="ECO:0000313" key="3">
    <source>
        <dbReference type="Proteomes" id="UP000076744"/>
    </source>
</evidence>
<sequence>MAQLHSSSEQQAYHRPAENGKHQFVLFAWPGDSIKYFDLVPGGRAAVKETISAIAEAVARFEPVKLLVEEADLEAARARFSGSNVKNTHTIDICTVSTGCPDIWMRDLAPTFTVSDAGKLHGVDFNFNNWGDRIHSEASRQLARSLLAALDIPRVPSSIVTEGGAIEIDGQGTMLASESSILNENRNPGRTQAQVEAELSRNLGVRKFIWVPGRNGVDSTDFHIDAVARFVRPGVILCSQPRDVPAGKSKAEDEWIEAHREVRRILAAATDAQGRPLEVVEVLEPRITEQCQLQGVAQEAPDGSRAVFSYANYLLVDGGVILSQFGDVEADAAALDTVSRLFSEREVVPINARWLGIFGGGIHCVSQEVPLV</sequence>
<dbReference type="GeneID" id="30021026"/>
<keyword evidence="3" id="KW-1185">Reference proteome</keyword>
<dbReference type="OrthoDB" id="544103at2759"/>
<evidence type="ECO:0000313" key="2">
    <source>
        <dbReference type="EMBL" id="OAA64025.1"/>
    </source>
</evidence>
<dbReference type="SUPFAM" id="SSF55909">
    <property type="entry name" value="Pentein"/>
    <property type="match status" value="1"/>
</dbReference>
<dbReference type="STRING" id="1081104.A0A167WNU1"/>
<dbReference type="PANTHER" id="PTHR31377">
    <property type="entry name" value="AGMATINE DEIMINASE-RELATED"/>
    <property type="match status" value="1"/>
</dbReference>
<keyword evidence="1" id="KW-0378">Hydrolase</keyword>
<dbReference type="RefSeq" id="XP_018704674.1">
    <property type="nucleotide sequence ID" value="XM_018848339.1"/>
</dbReference>
<name>A0A167WNU1_CORFA</name>
<dbReference type="GO" id="GO:0047632">
    <property type="term" value="F:agmatine deiminase activity"/>
    <property type="evidence" value="ECO:0007669"/>
    <property type="project" value="TreeGrafter"/>
</dbReference>
<dbReference type="EMBL" id="AZHB01000010">
    <property type="protein sequence ID" value="OAA64025.1"/>
    <property type="molecule type" value="Genomic_DNA"/>
</dbReference>
<proteinExistence type="predicted"/>
<comment type="caution">
    <text evidence="2">The sequence shown here is derived from an EMBL/GenBank/DDBJ whole genome shotgun (WGS) entry which is preliminary data.</text>
</comment>
<dbReference type="GO" id="GO:0009446">
    <property type="term" value="P:putrescine biosynthetic process"/>
    <property type="evidence" value="ECO:0007669"/>
    <property type="project" value="InterPro"/>
</dbReference>
<dbReference type="Pfam" id="PF04371">
    <property type="entry name" value="PAD_porph"/>
    <property type="match status" value="1"/>
</dbReference>
<dbReference type="GO" id="GO:0004668">
    <property type="term" value="F:protein-arginine deiminase activity"/>
    <property type="evidence" value="ECO:0007669"/>
    <property type="project" value="InterPro"/>
</dbReference>
<protein>
    <submittedName>
        <fullName evidence="2">Peptidylarginine deiminase-like enzyme</fullName>
    </submittedName>
</protein>
<dbReference type="Proteomes" id="UP000076744">
    <property type="component" value="Unassembled WGS sequence"/>
</dbReference>
<gene>
    <name evidence="2" type="ORF">ISF_04734</name>
</gene>
<dbReference type="InterPro" id="IPR007466">
    <property type="entry name" value="Peptidyl-Arg-deiminase_porph"/>
</dbReference>
<evidence type="ECO:0000256" key="1">
    <source>
        <dbReference type="ARBA" id="ARBA00022801"/>
    </source>
</evidence>
<dbReference type="AlphaFoldDB" id="A0A167WNU1"/>
<reference evidence="2 3" key="1">
    <citation type="journal article" date="2016" name="Genome Biol. Evol.">
        <title>Divergent and convergent evolution of fungal pathogenicity.</title>
        <authorList>
            <person name="Shang Y."/>
            <person name="Xiao G."/>
            <person name="Zheng P."/>
            <person name="Cen K."/>
            <person name="Zhan S."/>
            <person name="Wang C."/>
        </authorList>
    </citation>
    <scope>NUCLEOTIDE SEQUENCE [LARGE SCALE GENOMIC DNA]</scope>
    <source>
        <strain evidence="2 3">ARSEF 2679</strain>
    </source>
</reference>
<organism evidence="2 3">
    <name type="scientific">Cordyceps fumosorosea (strain ARSEF 2679)</name>
    <name type="common">Isaria fumosorosea</name>
    <dbReference type="NCBI Taxonomy" id="1081104"/>
    <lineage>
        <taxon>Eukaryota</taxon>
        <taxon>Fungi</taxon>
        <taxon>Dikarya</taxon>
        <taxon>Ascomycota</taxon>
        <taxon>Pezizomycotina</taxon>
        <taxon>Sordariomycetes</taxon>
        <taxon>Hypocreomycetidae</taxon>
        <taxon>Hypocreales</taxon>
        <taxon>Cordycipitaceae</taxon>
        <taxon>Cordyceps</taxon>
    </lineage>
</organism>
<accession>A0A167WNU1</accession>